<keyword evidence="2 5" id="KW-0238">DNA-binding</keyword>
<dbReference type="Gene3D" id="3.40.50.2300">
    <property type="match status" value="2"/>
</dbReference>
<dbReference type="PANTHER" id="PTHR30146:SF109">
    <property type="entry name" value="HTH-TYPE TRANSCRIPTIONAL REGULATOR GALS"/>
    <property type="match status" value="1"/>
</dbReference>
<feature type="domain" description="HTH lacI-type" evidence="4">
    <location>
        <begin position="2"/>
        <end position="57"/>
    </location>
</feature>
<comment type="caution">
    <text evidence="5">The sequence shown here is derived from an EMBL/GenBank/DDBJ whole genome shotgun (WGS) entry which is preliminary data.</text>
</comment>
<dbReference type="InterPro" id="IPR028082">
    <property type="entry name" value="Peripla_BP_I"/>
</dbReference>
<dbReference type="PROSITE" id="PS50932">
    <property type="entry name" value="HTH_LACI_2"/>
    <property type="match status" value="1"/>
</dbReference>
<dbReference type="RefSeq" id="WP_234753550.1">
    <property type="nucleotide sequence ID" value="NZ_BAAAWN010000001.1"/>
</dbReference>
<evidence type="ECO:0000256" key="2">
    <source>
        <dbReference type="ARBA" id="ARBA00023125"/>
    </source>
</evidence>
<dbReference type="CDD" id="cd01392">
    <property type="entry name" value="HTH_LacI"/>
    <property type="match status" value="1"/>
</dbReference>
<dbReference type="SUPFAM" id="SSF47413">
    <property type="entry name" value="lambda repressor-like DNA-binding domains"/>
    <property type="match status" value="1"/>
</dbReference>
<dbReference type="InterPro" id="IPR010982">
    <property type="entry name" value="Lambda_DNA-bd_dom_sf"/>
</dbReference>
<keyword evidence="6" id="KW-1185">Reference proteome</keyword>
<dbReference type="Gene3D" id="1.10.260.40">
    <property type="entry name" value="lambda repressor-like DNA-binding domains"/>
    <property type="match status" value="1"/>
</dbReference>
<organism evidence="5 6">
    <name type="scientific">Arthrobacter ramosus</name>
    <dbReference type="NCBI Taxonomy" id="1672"/>
    <lineage>
        <taxon>Bacteria</taxon>
        <taxon>Bacillati</taxon>
        <taxon>Actinomycetota</taxon>
        <taxon>Actinomycetes</taxon>
        <taxon>Micrococcales</taxon>
        <taxon>Micrococcaceae</taxon>
        <taxon>Arthrobacter</taxon>
    </lineage>
</organism>
<dbReference type="InterPro" id="IPR000843">
    <property type="entry name" value="HTH_LacI"/>
</dbReference>
<gene>
    <name evidence="5" type="ORF">ACFFP1_00475</name>
</gene>
<accession>A0ABV5XU81</accession>
<keyword evidence="3" id="KW-0804">Transcription</keyword>
<dbReference type="CDD" id="cd06267">
    <property type="entry name" value="PBP1_LacI_sugar_binding-like"/>
    <property type="match status" value="1"/>
</dbReference>
<dbReference type="PANTHER" id="PTHR30146">
    <property type="entry name" value="LACI-RELATED TRANSCRIPTIONAL REPRESSOR"/>
    <property type="match status" value="1"/>
</dbReference>
<keyword evidence="1" id="KW-0805">Transcription regulation</keyword>
<reference evidence="5 6" key="1">
    <citation type="submission" date="2024-09" db="EMBL/GenBank/DDBJ databases">
        <authorList>
            <person name="Sun Q."/>
            <person name="Mori K."/>
        </authorList>
    </citation>
    <scope>NUCLEOTIDE SEQUENCE [LARGE SCALE GENOMIC DNA]</scope>
    <source>
        <strain evidence="5 6">JCM 1334</strain>
    </source>
</reference>
<dbReference type="SMART" id="SM00354">
    <property type="entry name" value="HTH_LACI"/>
    <property type="match status" value="1"/>
</dbReference>
<dbReference type="Pfam" id="PF00356">
    <property type="entry name" value="LacI"/>
    <property type="match status" value="1"/>
</dbReference>
<dbReference type="Pfam" id="PF13377">
    <property type="entry name" value="Peripla_BP_3"/>
    <property type="match status" value="1"/>
</dbReference>
<dbReference type="EMBL" id="JBHMBC010000002">
    <property type="protein sequence ID" value="MFB9817971.1"/>
    <property type="molecule type" value="Genomic_DNA"/>
</dbReference>
<sequence>MITQEEVAREAGTSTAVVSYVVNNGPRKVSEATRKRVLDAVERLGYRPNAVARSLRSATSTTLGLIAADITNPYCGEVAQAVETSALERGYSLLLGNAMQNDERQAKHLRTFIEQQVKGIIFAGSSVTNEAFLPATVAALKGNKTPLIFLDRSASEIWGTSIIVDNRAGAFAGTTHLLDHGHTEVASFSGPLGLSAVRERQEGWEQALIARGIEPDGQLNVQSNFDRYDAFRVAKMLLATRKRPRAMFVHSDEQAIGILHAAAEAGVRVPEDVALVSFDGIREAGIISPGLTTVQQPIARAGSLAVDLLLRAKPGEAMELQSEMLPVELIIRHSCGCA</sequence>
<evidence type="ECO:0000313" key="6">
    <source>
        <dbReference type="Proteomes" id="UP001589702"/>
    </source>
</evidence>
<proteinExistence type="predicted"/>
<dbReference type="SUPFAM" id="SSF53822">
    <property type="entry name" value="Periplasmic binding protein-like I"/>
    <property type="match status" value="1"/>
</dbReference>
<name>A0ABV5XU81_ARTRM</name>
<evidence type="ECO:0000256" key="1">
    <source>
        <dbReference type="ARBA" id="ARBA00023015"/>
    </source>
</evidence>
<dbReference type="Proteomes" id="UP001589702">
    <property type="component" value="Unassembled WGS sequence"/>
</dbReference>
<evidence type="ECO:0000259" key="4">
    <source>
        <dbReference type="PROSITE" id="PS50932"/>
    </source>
</evidence>
<dbReference type="InterPro" id="IPR046335">
    <property type="entry name" value="LacI/GalR-like_sensor"/>
</dbReference>
<evidence type="ECO:0000256" key="3">
    <source>
        <dbReference type="ARBA" id="ARBA00023163"/>
    </source>
</evidence>
<protein>
    <submittedName>
        <fullName evidence="5">LacI family DNA-binding transcriptional regulator</fullName>
    </submittedName>
</protein>
<dbReference type="GO" id="GO:0003677">
    <property type="term" value="F:DNA binding"/>
    <property type="evidence" value="ECO:0007669"/>
    <property type="project" value="UniProtKB-KW"/>
</dbReference>
<evidence type="ECO:0000313" key="5">
    <source>
        <dbReference type="EMBL" id="MFB9817971.1"/>
    </source>
</evidence>